<dbReference type="GO" id="GO:0005829">
    <property type="term" value="C:cytosol"/>
    <property type="evidence" value="ECO:0007669"/>
    <property type="project" value="TreeGrafter"/>
</dbReference>
<dbReference type="GO" id="GO:0006430">
    <property type="term" value="P:lysyl-tRNA aminoacylation"/>
    <property type="evidence" value="ECO:0007669"/>
    <property type="project" value="TreeGrafter"/>
</dbReference>
<proteinExistence type="predicted"/>
<dbReference type="PANTHER" id="PTHR42918">
    <property type="entry name" value="LYSYL-TRNA SYNTHETASE"/>
    <property type="match status" value="1"/>
</dbReference>
<dbReference type="SUPFAM" id="SSF55681">
    <property type="entry name" value="Class II aaRS and biotin synthetases"/>
    <property type="match status" value="1"/>
</dbReference>
<dbReference type="Proteomes" id="UP000657385">
    <property type="component" value="Unassembled WGS sequence"/>
</dbReference>
<dbReference type="GO" id="GO:0005524">
    <property type="term" value="F:ATP binding"/>
    <property type="evidence" value="ECO:0007669"/>
    <property type="project" value="InterPro"/>
</dbReference>
<dbReference type="InterPro" id="IPR004364">
    <property type="entry name" value="Aa-tRNA-synt_II"/>
</dbReference>
<name>A0A931FEK3_9ACTN</name>
<dbReference type="InterPro" id="IPR045864">
    <property type="entry name" value="aa-tRNA-synth_II/BPL/LPL"/>
</dbReference>
<dbReference type="InterPro" id="IPR006195">
    <property type="entry name" value="aa-tRNA-synth_II"/>
</dbReference>
<dbReference type="PROSITE" id="PS50862">
    <property type="entry name" value="AA_TRNA_LIGASE_II"/>
    <property type="match status" value="1"/>
</dbReference>
<dbReference type="Gene3D" id="3.30.930.10">
    <property type="entry name" value="Bira Bifunctional Protein, Domain 2"/>
    <property type="match status" value="1"/>
</dbReference>
<dbReference type="Pfam" id="PF00152">
    <property type="entry name" value="tRNA-synt_2"/>
    <property type="match status" value="1"/>
</dbReference>
<sequence>MTVKNPAARLYGTYLLNHPEERDLLLRKADLIAGLRDGLDREHYVEVATPVLCYDRESAPIPQFSTTNPLTGESFHLRHSAEEHLRRLAVTLDRVYDLGKAIRAEREDDWRTVEFLMLQTSARNVDLLAGVSLVIGLIQHTVHTAYGELTTPGVDWTQISVRPVDEAIAEALQADGPLTGDELAAQARRWLTVNGHRIGDSDWEVMEDFMKHAVESRATTPTVLTGFPYALRHNSRVDPETRRAQRFSLIVGGIECCDGGVKLRTADDYRPMADTNIKLREELFGIPADAGPVDFYADIDAAPADVFTFGLGVDRLLALCAGRTVHDVLTFPFH</sequence>
<accession>A0A931FEK3</accession>
<reference evidence="5" key="1">
    <citation type="submission" date="2020-11" db="EMBL/GenBank/DDBJ databases">
        <title>Isolation and identification of active actinomycetes.</title>
        <authorList>
            <person name="Yu B."/>
        </authorList>
    </citation>
    <scope>NUCLEOTIDE SEQUENCE</scope>
    <source>
        <strain evidence="5">NEAU-YB345</strain>
    </source>
</reference>
<evidence type="ECO:0000259" key="4">
    <source>
        <dbReference type="PROSITE" id="PS50862"/>
    </source>
</evidence>
<evidence type="ECO:0000256" key="3">
    <source>
        <dbReference type="ARBA" id="ARBA00022840"/>
    </source>
</evidence>
<feature type="domain" description="Aminoacyl-transfer RNA synthetases class-II family profile" evidence="4">
    <location>
        <begin position="36"/>
        <end position="319"/>
    </location>
</feature>
<dbReference type="AlphaFoldDB" id="A0A931FEK3"/>
<comment type="caution">
    <text evidence="5">The sequence shown here is derived from an EMBL/GenBank/DDBJ whole genome shotgun (WGS) entry which is preliminary data.</text>
</comment>
<dbReference type="EMBL" id="JADPRT010000013">
    <property type="protein sequence ID" value="MBF9071867.1"/>
    <property type="molecule type" value="Genomic_DNA"/>
</dbReference>
<organism evidence="5 6">
    <name type="scientific">Streptacidiphilus fuscans</name>
    <dbReference type="NCBI Taxonomy" id="2789292"/>
    <lineage>
        <taxon>Bacteria</taxon>
        <taxon>Bacillati</taxon>
        <taxon>Actinomycetota</taxon>
        <taxon>Actinomycetes</taxon>
        <taxon>Kitasatosporales</taxon>
        <taxon>Streptomycetaceae</taxon>
        <taxon>Streptacidiphilus</taxon>
    </lineage>
</organism>
<gene>
    <name evidence="5" type="ORF">I2501_27970</name>
</gene>
<evidence type="ECO:0000256" key="2">
    <source>
        <dbReference type="ARBA" id="ARBA00022741"/>
    </source>
</evidence>
<evidence type="ECO:0000256" key="1">
    <source>
        <dbReference type="ARBA" id="ARBA00022598"/>
    </source>
</evidence>
<keyword evidence="1" id="KW-0436">Ligase</keyword>
<dbReference type="GO" id="GO:0004824">
    <property type="term" value="F:lysine-tRNA ligase activity"/>
    <property type="evidence" value="ECO:0007669"/>
    <property type="project" value="TreeGrafter"/>
</dbReference>
<dbReference type="GO" id="GO:0000049">
    <property type="term" value="F:tRNA binding"/>
    <property type="evidence" value="ECO:0007669"/>
    <property type="project" value="TreeGrafter"/>
</dbReference>
<keyword evidence="2" id="KW-0547">Nucleotide-binding</keyword>
<dbReference type="PANTHER" id="PTHR42918:SF15">
    <property type="entry name" value="LYSINE--TRNA LIGASE, CHLOROPLASTIC_MITOCHONDRIAL"/>
    <property type="match status" value="1"/>
</dbReference>
<keyword evidence="6" id="KW-1185">Reference proteome</keyword>
<protein>
    <recommendedName>
        <fullName evidence="4">Aminoacyl-transfer RNA synthetases class-II family profile domain-containing protein</fullName>
    </recommendedName>
</protein>
<evidence type="ECO:0000313" key="5">
    <source>
        <dbReference type="EMBL" id="MBF9071867.1"/>
    </source>
</evidence>
<evidence type="ECO:0000313" key="6">
    <source>
        <dbReference type="Proteomes" id="UP000657385"/>
    </source>
</evidence>
<dbReference type="RefSeq" id="WP_196197023.1">
    <property type="nucleotide sequence ID" value="NZ_JADPRT010000013.1"/>
</dbReference>
<keyword evidence="3" id="KW-0067">ATP-binding</keyword>